<sequence length="124" mass="14089">MSNLAMKVLQWQATGDVGVSSATMASIALGLDKPFYGSHFGAPHDPSDMLRCMKLLEAIQEIRDHFPAIAKRVPTFKGIIEQWDDLVEVMNRECVGERWRAPDAYNLIKKLRGDDKQRRTIRFA</sequence>
<dbReference type="Proteomes" id="UP000076205">
    <property type="component" value="Unassembled WGS sequence"/>
</dbReference>
<protein>
    <recommendedName>
        <fullName evidence="3">Prophage protein</fullName>
    </recommendedName>
</protein>
<evidence type="ECO:0000313" key="1">
    <source>
        <dbReference type="EMBL" id="CZW61505.1"/>
    </source>
</evidence>
<evidence type="ECO:0008006" key="3">
    <source>
        <dbReference type="Google" id="ProtNLM"/>
    </source>
</evidence>
<evidence type="ECO:0000313" key="2">
    <source>
        <dbReference type="Proteomes" id="UP000076205"/>
    </source>
</evidence>
<dbReference type="AlphaFoldDB" id="A0A822WF89"/>
<accession>A0A822WF89</accession>
<dbReference type="RefSeq" id="WP_045331910.1">
    <property type="nucleotide sequence ID" value="NZ_CP103722.1"/>
</dbReference>
<proteinExistence type="predicted"/>
<dbReference type="EMBL" id="FJYW01000001">
    <property type="protein sequence ID" value="CZW61505.1"/>
    <property type="molecule type" value="Genomic_DNA"/>
</dbReference>
<reference evidence="1 2" key="1">
    <citation type="submission" date="2016-03" db="EMBL/GenBank/DDBJ databases">
        <authorList>
            <consortium name="Pathogen Informatics"/>
        </authorList>
    </citation>
    <scope>NUCLEOTIDE SEQUENCE [LARGE SCALE GENOMIC DNA]</scope>
    <source>
        <strain evidence="2">e1424</strain>
    </source>
</reference>
<organism evidence="1 2">
    <name type="scientific">Enterobacter hormaechei</name>
    <dbReference type="NCBI Taxonomy" id="158836"/>
    <lineage>
        <taxon>Bacteria</taxon>
        <taxon>Pseudomonadati</taxon>
        <taxon>Pseudomonadota</taxon>
        <taxon>Gammaproteobacteria</taxon>
        <taxon>Enterobacterales</taxon>
        <taxon>Enterobacteriaceae</taxon>
        <taxon>Enterobacter</taxon>
        <taxon>Enterobacter cloacae complex</taxon>
    </lineage>
</organism>
<name>A0A822WF89_9ENTR</name>
<gene>
    <name evidence="1" type="ORF">SAMEA2273352_00355</name>
</gene>
<comment type="caution">
    <text evidence="1">The sequence shown here is derived from an EMBL/GenBank/DDBJ whole genome shotgun (WGS) entry which is preliminary data.</text>
</comment>